<proteinExistence type="predicted"/>
<reference evidence="1 2" key="1">
    <citation type="submission" date="2018-01" db="EMBL/GenBank/DDBJ databases">
        <title>Draft genome sequences of six Vibrio diazotrophicus strains isolated from deep-sea sediments of the Baltic Sea.</title>
        <authorList>
            <person name="Castillo D."/>
            <person name="Vandieken V."/>
            <person name="Chiang O."/>
            <person name="Middelboe M."/>
        </authorList>
    </citation>
    <scope>NUCLEOTIDE SEQUENCE [LARGE SCALE GENOMIC DNA]</scope>
    <source>
        <strain evidence="1 2">60.27F</strain>
    </source>
</reference>
<dbReference type="Gene3D" id="1.25.40.10">
    <property type="entry name" value="Tetratricopeptide repeat domain"/>
    <property type="match status" value="1"/>
</dbReference>
<evidence type="ECO:0000313" key="2">
    <source>
        <dbReference type="Proteomes" id="UP000236449"/>
    </source>
</evidence>
<dbReference type="EMBL" id="POSK01000001">
    <property type="protein sequence ID" value="PNI06480.1"/>
    <property type="molecule type" value="Genomic_DNA"/>
</dbReference>
<dbReference type="SUPFAM" id="SSF81901">
    <property type="entry name" value="HCP-like"/>
    <property type="match status" value="1"/>
</dbReference>
<dbReference type="InterPro" id="IPR011990">
    <property type="entry name" value="TPR-like_helical_dom_sf"/>
</dbReference>
<dbReference type="RefSeq" id="WP_102965054.1">
    <property type="nucleotide sequence ID" value="NZ_POSK01000001.1"/>
</dbReference>
<comment type="caution">
    <text evidence="1">The sequence shown here is derived from an EMBL/GenBank/DDBJ whole genome shotgun (WGS) entry which is preliminary data.</text>
</comment>
<name>A0A2J8I7I6_VIBDI</name>
<dbReference type="OrthoDB" id="5904015at2"/>
<dbReference type="AlphaFoldDB" id="A0A2J8I7I6"/>
<evidence type="ECO:0008006" key="3">
    <source>
        <dbReference type="Google" id="ProtNLM"/>
    </source>
</evidence>
<organism evidence="1 2">
    <name type="scientific">Vibrio diazotrophicus</name>
    <dbReference type="NCBI Taxonomy" id="685"/>
    <lineage>
        <taxon>Bacteria</taxon>
        <taxon>Pseudomonadati</taxon>
        <taxon>Pseudomonadota</taxon>
        <taxon>Gammaproteobacteria</taxon>
        <taxon>Vibrionales</taxon>
        <taxon>Vibrionaceae</taxon>
        <taxon>Vibrio</taxon>
    </lineage>
</organism>
<sequence length="338" mass="39859">MAVLISIKRHWYVHLFIFFSYLAYGNGVSYEPSQLSSDQAFVIGKLMRSQFKNREAQRYLKYSADNGHSYAAYLYAMELLINHKDDRSMYKSREYLLKAANGDNRDAMKHLYQEANWLTDNERNIWGKRYYNTLIMFGKWNPGKVFYELSEFHADDDEELSRYYLVKSIALSYPRALMKQADSYMKGYGSFYLPGERETVIRKLYFSAAKLDYIPAIKKYIQLLEKNGQFNLAFEWRQRALNLGDITSLASLAFIYSGNFNQNYSFVEVNNAKAKAYLQLYIDNVGNEKFIALTEKVEGLYAHILDRLPQEQLTYSSLIESELEKNIEFYNYDLYWDI</sequence>
<gene>
    <name evidence="1" type="ORF">C1N32_00255</name>
</gene>
<dbReference type="Proteomes" id="UP000236449">
    <property type="component" value="Unassembled WGS sequence"/>
</dbReference>
<evidence type="ECO:0000313" key="1">
    <source>
        <dbReference type="EMBL" id="PNI06480.1"/>
    </source>
</evidence>
<accession>A0A2J8I7I6</accession>
<protein>
    <recommendedName>
        <fullName evidence="3">Sel1 repeat family protein</fullName>
    </recommendedName>
</protein>